<dbReference type="KEGG" id="manr:MPAN_000410"/>
<dbReference type="PANTHER" id="PTHR30204">
    <property type="entry name" value="REDOX-CYCLING DRUG-SENSING TRANSCRIPTIONAL ACTIVATOR SOXR"/>
    <property type="match status" value="1"/>
</dbReference>
<evidence type="ECO:0000256" key="3">
    <source>
        <dbReference type="ARBA" id="ARBA00023159"/>
    </source>
</evidence>
<reference evidence="5" key="1">
    <citation type="submission" date="2021-01" db="EMBL/GenBank/DDBJ databases">
        <title>Draft genome sequence of Acholeplasmataceae bacterium strain Mahy22.</title>
        <authorList>
            <person name="Watanabe M."/>
            <person name="Kojima H."/>
            <person name="Fukui M."/>
        </authorList>
    </citation>
    <scope>NUCLEOTIDE SEQUENCE</scope>
    <source>
        <strain evidence="5">Mahy22</strain>
    </source>
</reference>
<keyword evidence="1" id="KW-0805">Transcription regulation</keyword>
<dbReference type="SMART" id="SM00422">
    <property type="entry name" value="HTH_MERR"/>
    <property type="match status" value="1"/>
</dbReference>
<dbReference type="InterPro" id="IPR047057">
    <property type="entry name" value="MerR_fam"/>
</dbReference>
<dbReference type="InterPro" id="IPR012925">
    <property type="entry name" value="TipAS_dom"/>
</dbReference>
<evidence type="ECO:0000256" key="1">
    <source>
        <dbReference type="ARBA" id="ARBA00023015"/>
    </source>
</evidence>
<name>A0A7U9XWD1_9MOLU</name>
<dbReference type="Pfam" id="PF07739">
    <property type="entry name" value="TipAS"/>
    <property type="match status" value="1"/>
</dbReference>
<evidence type="ECO:0000313" key="5">
    <source>
        <dbReference type="EMBL" id="BCR35148.1"/>
    </source>
</evidence>
<gene>
    <name evidence="5" type="ORF">MPAN_000410</name>
</gene>
<sequence>MNYKVKQVSKLVGVSVRTLHHYDEIGLLMPKFITDAGYRIYADEDLERLQQILFFKELDFSLQEIKNILDTPGFDKKKALYRHKKLLIEKRKRVERLITTVEKTLKAFEERKDINTMDMFEGFDMTEIEKHKEKYAEETKEKYENNSAYIESIKKTSKYTKEDWARIHAEKEKIDKKIISNMDKGVKDVIVQEEVAKLRQHITDNYYQCTVEIFRGLGDLYVQDERFTKNIDKNKSGYAVFLREAIHYYCDRFK</sequence>
<organism evidence="5 6">
    <name type="scientific">Mariniplasma anaerobium</name>
    <dbReference type="NCBI Taxonomy" id="2735436"/>
    <lineage>
        <taxon>Bacteria</taxon>
        <taxon>Bacillati</taxon>
        <taxon>Mycoplasmatota</taxon>
        <taxon>Mollicutes</taxon>
        <taxon>Acholeplasmatales</taxon>
        <taxon>Acholeplasmataceae</taxon>
        <taxon>Mariniplasma</taxon>
    </lineage>
</organism>
<dbReference type="SUPFAM" id="SSF89082">
    <property type="entry name" value="Antibiotic binding domain of TipA-like multidrug resistance regulators"/>
    <property type="match status" value="1"/>
</dbReference>
<keyword evidence="3" id="KW-0010">Activator</keyword>
<dbReference type="GO" id="GO:0003677">
    <property type="term" value="F:DNA binding"/>
    <property type="evidence" value="ECO:0007669"/>
    <property type="project" value="UniProtKB-KW"/>
</dbReference>
<dbReference type="Gene3D" id="1.10.1660.10">
    <property type="match status" value="1"/>
</dbReference>
<dbReference type="InterPro" id="IPR036244">
    <property type="entry name" value="TipA-like_antibiotic-bd"/>
</dbReference>
<accession>A0A7U9XWD1</accession>
<dbReference type="EMBL" id="AP024412">
    <property type="protein sequence ID" value="BCR35148.1"/>
    <property type="molecule type" value="Genomic_DNA"/>
</dbReference>
<keyword evidence="2" id="KW-0238">DNA-binding</keyword>
<dbReference type="Proteomes" id="UP000620133">
    <property type="component" value="Chromosome"/>
</dbReference>
<dbReference type="Pfam" id="PF13411">
    <property type="entry name" value="MerR_1"/>
    <property type="match status" value="1"/>
</dbReference>
<keyword evidence="4" id="KW-0804">Transcription</keyword>
<dbReference type="Gene3D" id="1.10.490.50">
    <property type="entry name" value="Antibiotic binding domain of TipA-like multidrug resistance regulators"/>
    <property type="match status" value="1"/>
</dbReference>
<dbReference type="SUPFAM" id="SSF46955">
    <property type="entry name" value="Putative DNA-binding domain"/>
    <property type="match status" value="1"/>
</dbReference>
<dbReference type="RefSeq" id="WP_176239024.1">
    <property type="nucleotide sequence ID" value="NZ_AP024412.1"/>
</dbReference>
<dbReference type="AlphaFoldDB" id="A0A7U9XWD1"/>
<dbReference type="CDD" id="cd01106">
    <property type="entry name" value="HTH_TipAL-Mta"/>
    <property type="match status" value="1"/>
</dbReference>
<protein>
    <submittedName>
        <fullName evidence="5">MerR family transcriptional regulator</fullName>
    </submittedName>
</protein>
<proteinExistence type="predicted"/>
<dbReference type="PANTHER" id="PTHR30204:SF90">
    <property type="entry name" value="HTH-TYPE TRANSCRIPTIONAL ACTIVATOR MTA"/>
    <property type="match status" value="1"/>
</dbReference>
<dbReference type="InterPro" id="IPR000551">
    <property type="entry name" value="MerR-type_HTH_dom"/>
</dbReference>
<keyword evidence="6" id="KW-1185">Reference proteome</keyword>
<dbReference type="InterPro" id="IPR009061">
    <property type="entry name" value="DNA-bd_dom_put_sf"/>
</dbReference>
<evidence type="ECO:0000256" key="2">
    <source>
        <dbReference type="ARBA" id="ARBA00023125"/>
    </source>
</evidence>
<dbReference type="PROSITE" id="PS50937">
    <property type="entry name" value="HTH_MERR_2"/>
    <property type="match status" value="1"/>
</dbReference>
<evidence type="ECO:0000313" key="6">
    <source>
        <dbReference type="Proteomes" id="UP000620133"/>
    </source>
</evidence>
<dbReference type="GO" id="GO:0003700">
    <property type="term" value="F:DNA-binding transcription factor activity"/>
    <property type="evidence" value="ECO:0007669"/>
    <property type="project" value="InterPro"/>
</dbReference>
<evidence type="ECO:0000256" key="4">
    <source>
        <dbReference type="ARBA" id="ARBA00023163"/>
    </source>
</evidence>